<keyword evidence="2" id="KW-1185">Reference proteome</keyword>
<name>A0ABS1H6Q8_9BACL</name>
<evidence type="ECO:0000313" key="1">
    <source>
        <dbReference type="EMBL" id="MBK3494984.1"/>
    </source>
</evidence>
<evidence type="ECO:0000313" key="2">
    <source>
        <dbReference type="Proteomes" id="UP000618943"/>
    </source>
</evidence>
<dbReference type="RefSeq" id="WP_200748765.1">
    <property type="nucleotide sequence ID" value="NZ_JAEOAH010000008.1"/>
</dbReference>
<comment type="caution">
    <text evidence="1">The sequence shown here is derived from an EMBL/GenBank/DDBJ whole genome shotgun (WGS) entry which is preliminary data.</text>
</comment>
<gene>
    <name evidence="1" type="ORF">JFL43_08940</name>
</gene>
<proteinExistence type="predicted"/>
<sequence>MKKQLIVGITSILVIGAGIYAFLHFSTRFHDKTVFIHQHTIEEEDFLTDKTAVFYASLSTEKLQKGKGFAIFINKKGVAQAMETSGMEFGVSKYNGQQLYMDDKKSVYLLGNKAQQFPIEREEIRNTLTGYLPSEKYFFSLYNTGFSKDSDYDTGIRYGNTSGFHSASLPFYVATAGTMKEQIIILAQDLVNSSFDLKSVTLKDKVETKQLASIPLPNAEELDPISAIIEDKENYYFVFSNFKGDKEEDILLVKIHKITLSVTVKTLAEYHSEEIVSTSLPFNFDNSTHLYNEELYYVNGLGEVYSYNTFNEVIQKKFKLKRPIGDFQPEFEQIDFRGQALYYLNNRKKDVYYLEKYDLVTGEMLEEQQVKNLDKILTSENENLTLYNLEMLNP</sequence>
<reference evidence="1 2" key="1">
    <citation type="submission" date="2020-12" db="EMBL/GenBank/DDBJ databases">
        <title>YIM B01967 draft genome.</title>
        <authorList>
            <person name="Yan X."/>
        </authorList>
    </citation>
    <scope>NUCLEOTIDE SEQUENCE [LARGE SCALE GENOMIC DNA]</scope>
    <source>
        <strain evidence="1 2">YIM B01967</strain>
    </source>
</reference>
<dbReference type="Proteomes" id="UP000618943">
    <property type="component" value="Unassembled WGS sequence"/>
</dbReference>
<dbReference type="EMBL" id="JAEOAH010000008">
    <property type="protein sequence ID" value="MBK3494984.1"/>
    <property type="molecule type" value="Genomic_DNA"/>
</dbReference>
<accession>A0ABS1H6Q8</accession>
<organism evidence="1 2">
    <name type="scientific">Viridibacillus soli</name>
    <dbReference type="NCBI Taxonomy" id="2798301"/>
    <lineage>
        <taxon>Bacteria</taxon>
        <taxon>Bacillati</taxon>
        <taxon>Bacillota</taxon>
        <taxon>Bacilli</taxon>
        <taxon>Bacillales</taxon>
        <taxon>Caryophanaceae</taxon>
        <taxon>Viridibacillus</taxon>
    </lineage>
</organism>
<protein>
    <submittedName>
        <fullName evidence="1">Uncharacterized protein</fullName>
    </submittedName>
</protein>